<comment type="caution">
    <text evidence="1">The sequence shown here is derived from an EMBL/GenBank/DDBJ whole genome shotgun (WGS) entry which is preliminary data.</text>
</comment>
<evidence type="ECO:0008006" key="3">
    <source>
        <dbReference type="Google" id="ProtNLM"/>
    </source>
</evidence>
<reference evidence="1 2" key="1">
    <citation type="submission" date="2018-06" db="EMBL/GenBank/DDBJ databases">
        <title>Comparative genomics reveals the genomic features of Rhizophagus irregularis, R. cerebriforme, R. diaphanum and Gigaspora rosea, and their symbiotic lifestyle signature.</title>
        <authorList>
            <person name="Morin E."/>
            <person name="San Clemente H."/>
            <person name="Chen E.C.H."/>
            <person name="De La Providencia I."/>
            <person name="Hainaut M."/>
            <person name="Kuo A."/>
            <person name="Kohler A."/>
            <person name="Murat C."/>
            <person name="Tang N."/>
            <person name="Roy S."/>
            <person name="Loubradou J."/>
            <person name="Henrissat B."/>
            <person name="Grigoriev I.V."/>
            <person name="Corradi N."/>
            <person name="Roux C."/>
            <person name="Martin F.M."/>
        </authorList>
    </citation>
    <scope>NUCLEOTIDE SEQUENCE [LARGE SCALE GENOMIC DNA]</scope>
    <source>
        <strain evidence="1 2">DAOM 227022</strain>
    </source>
</reference>
<proteinExistence type="predicted"/>
<dbReference type="STRING" id="658196.A0A397S9P4"/>
<evidence type="ECO:0000313" key="2">
    <source>
        <dbReference type="Proteomes" id="UP000265703"/>
    </source>
</evidence>
<accession>A0A397S9P4</accession>
<dbReference type="OrthoDB" id="2400221at2759"/>
<name>A0A397S9P4_9GLOM</name>
<feature type="non-terminal residue" evidence="1">
    <location>
        <position position="894"/>
    </location>
</feature>
<dbReference type="EMBL" id="QKYT01000911">
    <property type="protein sequence ID" value="RIA80717.1"/>
    <property type="molecule type" value="Genomic_DNA"/>
</dbReference>
<sequence length="894" mass="105870">MENNIFTFHVHLPEEIEKCGQPVVIGNVKELGLWEKPIVKLRQPFPQNPTYWQSEPVVISFLNVQVNDDIKYKYAIHMPRSYYGREEKIVFEGNYDSDNRILDTVRSDQFCIWENNFEINQRFHINPNMINDFAFIDYVFNSIKSPDDLKDKIMIYQYLLTHFKDLTIRTSSLKFIFNRLEDKLQEKRLFLCLVLGYFVQRQKMGNYRHYKLPPTFPSQCLLEAFEDYKQETLPSDTKEQMYTAITTLVQHNAFRMKFDWLIIFTIATEVDPGYTFLDRLRALKYSSDNLLTKFIKEAEMIKIYTEGIELETYVKLAKWLIQLCHNMDSLFKLWSNVLSHNNVFDQHIFKCFIDRVREDISHDDAVALEDHFKRLPKAYRNDFSYVFRDHALFLLESPNNKWTNPNINAIQSLLQNENLNWHNEEIIQSLEFISKSQSFGLLNIFPEILDGWFRSDFSDTKKRISTICVNWFTLLLTKLDTYEKNLSNESNFIFLVFQQLERMYPLLGLRINIWRDLTGIAIERVNGCSESRIFAATKLVVQIKQDDIKKLFLDTVKEILSKTALRTNDQLLNKIFTICGCKGEALEVPNLLSEDILCYIMIKLQSQSIASDPSEYHLDILGASKFWNIIFRATGNVKNLHSSLFVQRVRMSVNELGGLLCEKMIEIQLLQQLLEYSDEKLFQHFDAAVIKENDVIISRDEITELRKLYDNYQLQLEILFKFYTRFCSVVQVTDVNCYIQDVNQNRQNSSKLKLKQILLSDYWAFHEKILDSARRCYEFNKSQTFRNIFDACLQEDAAATKVEYIAQNLVPIVFEKYNGICEQFKEWENLKSYKSQMFVQTLDQLSKIPHWVERLEWLEKVIGLFEVPHNEYDWLSKSIRTLKDDSMKLMHLNN</sequence>
<keyword evidence="2" id="KW-1185">Reference proteome</keyword>
<protein>
    <recommendedName>
        <fullName evidence="3">CBM20 domain-containing protein</fullName>
    </recommendedName>
</protein>
<gene>
    <name evidence="1" type="ORF">C1645_838197</name>
</gene>
<evidence type="ECO:0000313" key="1">
    <source>
        <dbReference type="EMBL" id="RIA80717.1"/>
    </source>
</evidence>
<dbReference type="Proteomes" id="UP000265703">
    <property type="component" value="Unassembled WGS sequence"/>
</dbReference>
<organism evidence="1 2">
    <name type="scientific">Glomus cerebriforme</name>
    <dbReference type="NCBI Taxonomy" id="658196"/>
    <lineage>
        <taxon>Eukaryota</taxon>
        <taxon>Fungi</taxon>
        <taxon>Fungi incertae sedis</taxon>
        <taxon>Mucoromycota</taxon>
        <taxon>Glomeromycotina</taxon>
        <taxon>Glomeromycetes</taxon>
        <taxon>Glomerales</taxon>
        <taxon>Glomeraceae</taxon>
        <taxon>Glomus</taxon>
    </lineage>
</organism>
<dbReference type="AlphaFoldDB" id="A0A397S9P4"/>